<dbReference type="GO" id="GO:0008270">
    <property type="term" value="F:zinc ion binding"/>
    <property type="evidence" value="ECO:0007669"/>
    <property type="project" value="UniProtKB-KW"/>
</dbReference>
<feature type="binding site" evidence="8">
    <location>
        <position position="149"/>
    </location>
    <ligand>
        <name>Zn(2+)</name>
        <dbReference type="ChEBI" id="CHEBI:29105"/>
        <label>1</label>
    </ligand>
</feature>
<keyword evidence="4 9" id="KW-0863">Zinc-finger</keyword>
<keyword evidence="12" id="KW-1185">Reference proteome</keyword>
<dbReference type="InterPro" id="IPR001965">
    <property type="entry name" value="Znf_PHD"/>
</dbReference>
<dbReference type="InterPro" id="IPR019787">
    <property type="entry name" value="Znf_PHD-finger"/>
</dbReference>
<feature type="binding site" evidence="8">
    <location>
        <position position="165"/>
    </location>
    <ligand>
        <name>Zn(2+)</name>
        <dbReference type="ChEBI" id="CHEBI:29105"/>
        <label>2</label>
    </ligand>
</feature>
<dbReference type="PANTHER" id="PTHR10333">
    <property type="entry name" value="INHIBITOR OF GROWTH PROTEIN"/>
    <property type="match status" value="1"/>
</dbReference>
<dbReference type="SMART" id="SM00249">
    <property type="entry name" value="PHD"/>
    <property type="match status" value="1"/>
</dbReference>
<keyword evidence="6" id="KW-0539">Nucleus</keyword>
<feature type="binding site" evidence="8">
    <location>
        <position position="140"/>
    </location>
    <ligand>
        <name>Zn(2+)</name>
        <dbReference type="ChEBI" id="CHEBI:29105"/>
        <label>2</label>
    </ligand>
</feature>
<name>A0A5E4M9A4_9HEMI</name>
<feature type="binding site" evidence="8">
    <location>
        <position position="162"/>
    </location>
    <ligand>
        <name>Zn(2+)</name>
        <dbReference type="ChEBI" id="CHEBI:29105"/>
        <label>2</label>
    </ligand>
</feature>
<reference evidence="11 12" key="1">
    <citation type="submission" date="2019-08" db="EMBL/GenBank/DDBJ databases">
        <authorList>
            <person name="Alioto T."/>
            <person name="Alioto T."/>
            <person name="Gomez Garrido J."/>
        </authorList>
    </citation>
    <scope>NUCLEOTIDE SEQUENCE [LARGE SCALE GENOMIC DNA]</scope>
</reference>
<proteinExistence type="inferred from homology"/>
<evidence type="ECO:0000313" key="11">
    <source>
        <dbReference type="EMBL" id="VVC28082.1"/>
    </source>
</evidence>
<gene>
    <name evidence="11" type="ORF">CINCED_3A010903</name>
</gene>
<dbReference type="EMBL" id="CABPRJ010000478">
    <property type="protein sequence ID" value="VVC28082.1"/>
    <property type="molecule type" value="Genomic_DNA"/>
</dbReference>
<evidence type="ECO:0000256" key="2">
    <source>
        <dbReference type="ARBA" id="ARBA00010210"/>
    </source>
</evidence>
<dbReference type="PROSITE" id="PS01359">
    <property type="entry name" value="ZF_PHD_1"/>
    <property type="match status" value="1"/>
</dbReference>
<feature type="site" description="Histone H3K4me3 binding" evidence="7">
    <location>
        <position position="136"/>
    </location>
</feature>
<evidence type="ECO:0000256" key="1">
    <source>
        <dbReference type="ARBA" id="ARBA00004123"/>
    </source>
</evidence>
<dbReference type="CDD" id="cd15505">
    <property type="entry name" value="PHD_ING"/>
    <property type="match status" value="1"/>
</dbReference>
<accession>A0A5E4M9A4</accession>
<comment type="similarity">
    <text evidence="2">Belongs to the ING family.</text>
</comment>
<feature type="binding site" evidence="8">
    <location>
        <position position="122"/>
    </location>
    <ligand>
        <name>Zn(2+)</name>
        <dbReference type="ChEBI" id="CHEBI:29105"/>
        <label>1</label>
    </ligand>
</feature>
<evidence type="ECO:0000256" key="3">
    <source>
        <dbReference type="ARBA" id="ARBA00022723"/>
    </source>
</evidence>
<dbReference type="InterPro" id="IPR028651">
    <property type="entry name" value="ING_fam"/>
</dbReference>
<dbReference type="GO" id="GO:0005634">
    <property type="term" value="C:nucleus"/>
    <property type="evidence" value="ECO:0007669"/>
    <property type="project" value="UniProtKB-SubCell"/>
</dbReference>
<feature type="site" description="Histone H3K4me3 binding" evidence="7">
    <location>
        <position position="119"/>
    </location>
</feature>
<feature type="binding site" evidence="8">
    <location>
        <position position="120"/>
    </location>
    <ligand>
        <name>Zn(2+)</name>
        <dbReference type="ChEBI" id="CHEBI:29105"/>
        <label>1</label>
    </ligand>
</feature>
<dbReference type="OrthoDB" id="6629535at2759"/>
<dbReference type="Pfam" id="PF00628">
    <property type="entry name" value="PHD"/>
    <property type="match status" value="1"/>
</dbReference>
<protein>
    <submittedName>
        <fullName evidence="11">Zinc finger, PHD-finger,Zinc finger, PHD-type,Zinc finger, FYVE/PHD-type,Zinc finger, PHD-type</fullName>
    </submittedName>
</protein>
<evidence type="ECO:0000256" key="7">
    <source>
        <dbReference type="PIRSR" id="PIRSR628651-50"/>
    </source>
</evidence>
<dbReference type="PROSITE" id="PS50016">
    <property type="entry name" value="ZF_PHD_2"/>
    <property type="match status" value="1"/>
</dbReference>
<comment type="subcellular location">
    <subcellularLocation>
        <location evidence="1">Nucleus</location>
    </subcellularLocation>
</comment>
<dbReference type="InterPro" id="IPR013083">
    <property type="entry name" value="Znf_RING/FYVE/PHD"/>
</dbReference>
<feature type="binding site" evidence="8">
    <location>
        <position position="146"/>
    </location>
    <ligand>
        <name>Zn(2+)</name>
        <dbReference type="ChEBI" id="CHEBI:29105"/>
        <label>1</label>
    </ligand>
</feature>
<dbReference type="Gene3D" id="3.30.40.10">
    <property type="entry name" value="Zinc/RING finger domain, C3HC4 (zinc finger)"/>
    <property type="match status" value="1"/>
</dbReference>
<evidence type="ECO:0000256" key="9">
    <source>
        <dbReference type="PROSITE-ProRule" id="PRU00146"/>
    </source>
</evidence>
<keyword evidence="3 8" id="KW-0479">Metal-binding</keyword>
<dbReference type="Proteomes" id="UP000325440">
    <property type="component" value="Unassembled WGS sequence"/>
</dbReference>
<dbReference type="InterPro" id="IPR019786">
    <property type="entry name" value="Zinc_finger_PHD-type_CS"/>
</dbReference>
<keyword evidence="5 8" id="KW-0862">Zinc</keyword>
<evidence type="ECO:0000313" key="12">
    <source>
        <dbReference type="Proteomes" id="UP000325440"/>
    </source>
</evidence>
<feature type="binding site" evidence="8">
    <location>
        <position position="135"/>
    </location>
    <ligand>
        <name>Zn(2+)</name>
        <dbReference type="ChEBI" id="CHEBI:29105"/>
        <label>2</label>
    </ligand>
</feature>
<dbReference type="InterPro" id="IPR011011">
    <property type="entry name" value="Znf_FYVE_PHD"/>
</dbReference>
<feature type="site" description="Histone H3K4me3 binding" evidence="7">
    <location>
        <position position="144"/>
    </location>
</feature>
<evidence type="ECO:0000256" key="6">
    <source>
        <dbReference type="ARBA" id="ARBA00023242"/>
    </source>
</evidence>
<dbReference type="SUPFAM" id="SSF57903">
    <property type="entry name" value="FYVE/PHD zinc finger"/>
    <property type="match status" value="1"/>
</dbReference>
<evidence type="ECO:0000256" key="8">
    <source>
        <dbReference type="PIRSR" id="PIRSR628651-51"/>
    </source>
</evidence>
<organism evidence="11 12">
    <name type="scientific">Cinara cedri</name>
    <dbReference type="NCBI Taxonomy" id="506608"/>
    <lineage>
        <taxon>Eukaryota</taxon>
        <taxon>Metazoa</taxon>
        <taxon>Ecdysozoa</taxon>
        <taxon>Arthropoda</taxon>
        <taxon>Hexapoda</taxon>
        <taxon>Insecta</taxon>
        <taxon>Pterygota</taxon>
        <taxon>Neoptera</taxon>
        <taxon>Paraneoptera</taxon>
        <taxon>Hemiptera</taxon>
        <taxon>Sternorrhyncha</taxon>
        <taxon>Aphidomorpha</taxon>
        <taxon>Aphidoidea</taxon>
        <taxon>Aphididae</taxon>
        <taxon>Lachninae</taxon>
        <taxon>Cinara</taxon>
    </lineage>
</organism>
<evidence type="ECO:0000256" key="4">
    <source>
        <dbReference type="ARBA" id="ARBA00022771"/>
    </source>
</evidence>
<evidence type="ECO:0000259" key="10">
    <source>
        <dbReference type="PROSITE" id="PS50016"/>
    </source>
</evidence>
<feature type="domain" description="PHD-type" evidence="10">
    <location>
        <begin position="117"/>
        <end position="168"/>
    </location>
</feature>
<sequence>MDKVIKTVLVVKDVKTEEPFLTTLHDLNISSDESEIDDEVTFYDNKNALLTLESNDTYRSKLKQKNTQKTKKRKLVDENDERAMHLASDCLPLSKKQKRKHTKTIKSTRKSQKKEEILYCYCRSPYDNELPMIACDRQSCTVEWYHFKCVGITVAPEGNWYCQECQNT</sequence>
<evidence type="ECO:0000256" key="5">
    <source>
        <dbReference type="ARBA" id="ARBA00022833"/>
    </source>
</evidence>
<feature type="site" description="Histone H3K4me3 binding" evidence="7">
    <location>
        <position position="132"/>
    </location>
</feature>
<dbReference type="AlphaFoldDB" id="A0A5E4M9A4"/>